<dbReference type="PRINTS" id="PR00259">
    <property type="entry name" value="TMFOUR"/>
</dbReference>
<dbReference type="PANTHER" id="PTHR19282:SF456">
    <property type="entry name" value="CD63 MOLECULE"/>
    <property type="match status" value="1"/>
</dbReference>
<sequence length="295" mass="32792">QKTLELKRFAKLNLPLPTKQPLSRCSHANPKGSSFDRALLLLVTDWTSRMVHGGMTIIKYLLFLFNFVFWLSGIGLIVVGAVIQIKYSSYVNFLGDDSFLSAPIMFMVVGCIIAILGFFGCCGAIRENYCMTMTFAVLLGVIFILELAAGIASYVLRTDVEELLGERVKHGMENYNQTGSEGVTMAWDALQREFKCCGTNNYTDWFNVKVGRVPQTCCRESGDDCNRNFKEMPFEEASGLIYTEGCIDGLKDWVVNNVAVVGGVACGVAVVQILGICFSCCLSKSILKDYEEYFY</sequence>
<dbReference type="SUPFAM" id="SSF48652">
    <property type="entry name" value="Tetraspanin"/>
    <property type="match status" value="1"/>
</dbReference>
<evidence type="ECO:0000313" key="8">
    <source>
        <dbReference type="EMBL" id="KFD54300.1"/>
    </source>
</evidence>
<gene>
    <name evidence="8" type="ORF">M513_04842</name>
</gene>
<comment type="subcellular location">
    <subcellularLocation>
        <location evidence="1 7">Membrane</location>
        <topology evidence="1 7">Multi-pass membrane protein</topology>
    </subcellularLocation>
</comment>
<feature type="transmembrane region" description="Helical" evidence="7">
    <location>
        <begin position="60"/>
        <end position="83"/>
    </location>
</feature>
<evidence type="ECO:0000256" key="7">
    <source>
        <dbReference type="RuleBase" id="RU361218"/>
    </source>
</evidence>
<accession>A0A085MAQ4</accession>
<evidence type="ECO:0000256" key="5">
    <source>
        <dbReference type="ARBA" id="ARBA00023136"/>
    </source>
</evidence>
<dbReference type="Pfam" id="PF00335">
    <property type="entry name" value="Tetraspanin"/>
    <property type="match status" value="1"/>
</dbReference>
<keyword evidence="4 7" id="KW-1133">Transmembrane helix</keyword>
<evidence type="ECO:0000313" key="9">
    <source>
        <dbReference type="Proteomes" id="UP000030764"/>
    </source>
</evidence>
<feature type="disulfide bond" evidence="6">
    <location>
        <begin position="197"/>
        <end position="218"/>
    </location>
</feature>
<keyword evidence="5 7" id="KW-0472">Membrane</keyword>
<feature type="transmembrane region" description="Helical" evidence="7">
    <location>
        <begin position="103"/>
        <end position="125"/>
    </location>
</feature>
<dbReference type="PANTHER" id="PTHR19282">
    <property type="entry name" value="TETRASPANIN"/>
    <property type="match status" value="1"/>
</dbReference>
<evidence type="ECO:0000256" key="4">
    <source>
        <dbReference type="ARBA" id="ARBA00022989"/>
    </source>
</evidence>
<keyword evidence="6" id="KW-1015">Disulfide bond</keyword>
<dbReference type="AlphaFoldDB" id="A0A085MAQ4"/>
<feature type="transmembrane region" description="Helical" evidence="7">
    <location>
        <begin position="258"/>
        <end position="282"/>
    </location>
</feature>
<reference evidence="8 9" key="1">
    <citation type="journal article" date="2014" name="Nat. Genet.">
        <title>Genome and transcriptome of the porcine whipworm Trichuris suis.</title>
        <authorList>
            <person name="Jex A.R."/>
            <person name="Nejsum P."/>
            <person name="Schwarz E.M."/>
            <person name="Hu L."/>
            <person name="Young N.D."/>
            <person name="Hall R.S."/>
            <person name="Korhonen P.K."/>
            <person name="Liao S."/>
            <person name="Thamsborg S."/>
            <person name="Xia J."/>
            <person name="Xu P."/>
            <person name="Wang S."/>
            <person name="Scheerlinck J.P."/>
            <person name="Hofmann A."/>
            <person name="Sternberg P.W."/>
            <person name="Wang J."/>
            <person name="Gasser R.B."/>
        </authorList>
    </citation>
    <scope>NUCLEOTIDE SEQUENCE [LARGE SCALE GENOMIC DNA]</scope>
    <source>
        <strain evidence="8">DCEP-RM93M</strain>
    </source>
</reference>
<keyword evidence="3 7" id="KW-0812">Transmembrane</keyword>
<organism evidence="8 9">
    <name type="scientific">Trichuris suis</name>
    <name type="common">pig whipworm</name>
    <dbReference type="NCBI Taxonomy" id="68888"/>
    <lineage>
        <taxon>Eukaryota</taxon>
        <taxon>Metazoa</taxon>
        <taxon>Ecdysozoa</taxon>
        <taxon>Nematoda</taxon>
        <taxon>Enoplea</taxon>
        <taxon>Dorylaimia</taxon>
        <taxon>Trichinellida</taxon>
        <taxon>Trichuridae</taxon>
        <taxon>Trichuris</taxon>
    </lineage>
</organism>
<feature type="non-terminal residue" evidence="8">
    <location>
        <position position="1"/>
    </location>
</feature>
<evidence type="ECO:0000256" key="1">
    <source>
        <dbReference type="ARBA" id="ARBA00004141"/>
    </source>
</evidence>
<protein>
    <recommendedName>
        <fullName evidence="7">Tetraspanin</fullName>
    </recommendedName>
</protein>
<dbReference type="InterPro" id="IPR018499">
    <property type="entry name" value="Tetraspanin/Peripherin"/>
</dbReference>
<dbReference type="Gene3D" id="1.10.1450.10">
    <property type="entry name" value="Tetraspanin"/>
    <property type="match status" value="1"/>
</dbReference>
<keyword evidence="9" id="KW-1185">Reference proteome</keyword>
<evidence type="ECO:0000256" key="6">
    <source>
        <dbReference type="PIRSR" id="PIRSR002419-1"/>
    </source>
</evidence>
<dbReference type="PIRSF" id="PIRSF002419">
    <property type="entry name" value="Tetraspanin"/>
    <property type="match status" value="1"/>
</dbReference>
<evidence type="ECO:0000256" key="2">
    <source>
        <dbReference type="ARBA" id="ARBA00006840"/>
    </source>
</evidence>
<dbReference type="Proteomes" id="UP000030764">
    <property type="component" value="Unassembled WGS sequence"/>
</dbReference>
<name>A0A085MAQ4_9BILA</name>
<feature type="transmembrane region" description="Helical" evidence="7">
    <location>
        <begin position="137"/>
        <end position="156"/>
    </location>
</feature>
<dbReference type="InterPro" id="IPR008952">
    <property type="entry name" value="Tetraspanin_EC2_sf"/>
</dbReference>
<comment type="similarity">
    <text evidence="2 7">Belongs to the tetraspanin (TM4SF) family.</text>
</comment>
<evidence type="ECO:0000256" key="3">
    <source>
        <dbReference type="ARBA" id="ARBA00022692"/>
    </source>
</evidence>
<proteinExistence type="inferred from homology"/>
<dbReference type="GO" id="GO:0005886">
    <property type="term" value="C:plasma membrane"/>
    <property type="evidence" value="ECO:0007669"/>
    <property type="project" value="TreeGrafter"/>
</dbReference>
<dbReference type="EMBL" id="KL363209">
    <property type="protein sequence ID" value="KFD54300.1"/>
    <property type="molecule type" value="Genomic_DNA"/>
</dbReference>
<dbReference type="InterPro" id="IPR000301">
    <property type="entry name" value="Tetraspanin_animals"/>
</dbReference>